<name>F2DIR5_HORVV</name>
<proteinExistence type="evidence at transcript level"/>
<evidence type="ECO:0000313" key="2">
    <source>
        <dbReference type="EMBL" id="BAJ94986.1"/>
    </source>
</evidence>
<evidence type="ECO:0000256" key="1">
    <source>
        <dbReference type="SAM" id="MobiDB-lite"/>
    </source>
</evidence>
<feature type="region of interest" description="Disordered" evidence="1">
    <location>
        <begin position="175"/>
        <end position="203"/>
    </location>
</feature>
<organism evidence="2">
    <name type="scientific">Hordeum vulgare subsp. vulgare</name>
    <name type="common">Domesticated barley</name>
    <dbReference type="NCBI Taxonomy" id="112509"/>
    <lineage>
        <taxon>Eukaryota</taxon>
        <taxon>Viridiplantae</taxon>
        <taxon>Streptophyta</taxon>
        <taxon>Embryophyta</taxon>
        <taxon>Tracheophyta</taxon>
        <taxon>Spermatophyta</taxon>
        <taxon>Magnoliopsida</taxon>
        <taxon>Liliopsida</taxon>
        <taxon>Poales</taxon>
        <taxon>Poaceae</taxon>
        <taxon>BOP clade</taxon>
        <taxon>Pooideae</taxon>
        <taxon>Triticodae</taxon>
        <taxon>Triticeae</taxon>
        <taxon>Hordeinae</taxon>
        <taxon>Hordeum</taxon>
    </lineage>
</organism>
<dbReference type="AlphaFoldDB" id="F2DIR5"/>
<feature type="region of interest" description="Disordered" evidence="1">
    <location>
        <begin position="120"/>
        <end position="142"/>
    </location>
</feature>
<feature type="compositionally biased region" description="Basic and acidic residues" evidence="1">
    <location>
        <begin position="127"/>
        <end position="142"/>
    </location>
</feature>
<feature type="non-terminal residue" evidence="2">
    <location>
        <position position="1"/>
    </location>
</feature>
<feature type="region of interest" description="Disordered" evidence="1">
    <location>
        <begin position="1"/>
        <end position="23"/>
    </location>
</feature>
<dbReference type="EMBL" id="AK363783">
    <property type="protein sequence ID" value="BAJ94986.1"/>
    <property type="molecule type" value="mRNA"/>
</dbReference>
<accession>F2DIR5</accession>
<protein>
    <submittedName>
        <fullName evidence="2">Predicted protein</fullName>
    </submittedName>
</protein>
<sequence length="313" mass="34199">IGSALAGDKLGHGGSRSGTSALPTAGAGGGRRLLLLLHVLLLLQRGNQLLLLQPSLQLLRRAGRHAARCAGDQPRPRVAVRHLRVPLRRRPVSRAAGARWRCCCKLGDCGACEERGRVGGGGGEAADGAHRVPHEDGDRDPRRRLQVAQVRQEVRQEQPKPKELLPVLDGRVQREEAGGAGPGRPGVRGDHVRGHAQPRQPQHRLLRQPGRRLRPLLRRRHAPAARLPQLSRLATNDGARRDQHVRGFHLGQASQLGPRCRSSHKFVVKLVHYWFRFGFPTVVLCTAVCTVGSITRFYPSSIISGSKEPGRGT</sequence>
<reference evidence="2" key="1">
    <citation type="journal article" date="2011" name="Plant Physiol.">
        <title>Comprehensive sequence analysis of 24,783 barley full-length cDNAs derived from 12 clone libraries.</title>
        <authorList>
            <person name="Matsumoto T."/>
            <person name="Tanaka T."/>
            <person name="Sakai H."/>
            <person name="Amano N."/>
            <person name="Kanamori H."/>
            <person name="Kurita K."/>
            <person name="Kikuta A."/>
            <person name="Kamiya K."/>
            <person name="Yamamoto M."/>
            <person name="Ikawa H."/>
            <person name="Fujii N."/>
            <person name="Hori K."/>
            <person name="Itoh T."/>
            <person name="Sato K."/>
        </authorList>
    </citation>
    <scope>NUCLEOTIDE SEQUENCE</scope>
    <source>
        <tissue evidence="2">Shoot and root</tissue>
    </source>
</reference>